<sequence>MANLSPIAFILIVVVCAVVALIVGYFLGSRFGGKKSVAMKEATEKHDSYKNDVREHFEQTSAIMSRMVDDYRDMYQHMADGAEKLAEMHPEKLVTPPPAPEAITRDTSVDKSSTNTQAAQSKQGGDKSAKSTAEAKPAAAAAESTGQRATPADTQPSEPAKTAEAAGTQAKTSDKAGAAGTQVKADDKAGEAAKAEAKDAPNRATVMNSDSSNDRPWNKEQKGKDGKRYGLE</sequence>
<comment type="caution">
    <text evidence="15">The sequence shown here is derived from an EMBL/GenBank/DDBJ whole genome shotgun (WGS) entry which is preliminary data.</text>
</comment>
<evidence type="ECO:0000256" key="12">
    <source>
        <dbReference type="ARBA" id="ARBA00035727"/>
    </source>
</evidence>
<dbReference type="GO" id="GO:0005886">
    <property type="term" value="C:plasma membrane"/>
    <property type="evidence" value="ECO:0007669"/>
    <property type="project" value="UniProtKB-SubCell"/>
</dbReference>
<dbReference type="STRING" id="1033802.SSPSH_000947"/>
<evidence type="ECO:0000256" key="14">
    <source>
        <dbReference type="SAM" id="Phobius"/>
    </source>
</evidence>
<proteinExistence type="inferred from homology"/>
<keyword evidence="2" id="KW-1003">Cell membrane</keyword>
<dbReference type="Proteomes" id="UP000006242">
    <property type="component" value="Unassembled WGS sequence"/>
</dbReference>
<keyword evidence="7 14" id="KW-1133">Transmembrane helix</keyword>
<evidence type="ECO:0000313" key="16">
    <source>
        <dbReference type="Proteomes" id="UP000006242"/>
    </source>
</evidence>
<keyword evidence="16" id="KW-1185">Reference proteome</keyword>
<feature type="region of interest" description="Disordered" evidence="13">
    <location>
        <begin position="92"/>
        <end position="232"/>
    </location>
</feature>
<evidence type="ECO:0000256" key="13">
    <source>
        <dbReference type="SAM" id="MobiDB-lite"/>
    </source>
</evidence>
<keyword evidence="4" id="KW-0132">Cell division</keyword>
<dbReference type="PANTHER" id="PTHR39579">
    <property type="entry name" value="INNER MEMBRANE PROTEIN YHCB"/>
    <property type="match status" value="1"/>
</dbReference>
<keyword evidence="3" id="KW-0997">Cell inner membrane</keyword>
<evidence type="ECO:0000256" key="10">
    <source>
        <dbReference type="ARBA" id="ARBA00035657"/>
    </source>
</evidence>
<feature type="compositionally biased region" description="Basic and acidic residues" evidence="13">
    <location>
        <begin position="184"/>
        <end position="201"/>
    </location>
</feature>
<dbReference type="GO" id="GO:0008360">
    <property type="term" value="P:regulation of cell shape"/>
    <property type="evidence" value="ECO:0007669"/>
    <property type="project" value="UniProtKB-KW"/>
</dbReference>
<evidence type="ECO:0000256" key="2">
    <source>
        <dbReference type="ARBA" id="ARBA00022475"/>
    </source>
</evidence>
<comment type="subcellular location">
    <subcellularLocation>
        <location evidence="1">Cell inner membrane</location>
        <topology evidence="1">Single-pass membrane protein</topology>
    </subcellularLocation>
</comment>
<comment type="similarity">
    <text evidence="10">Belongs to the ZapG family.</text>
</comment>
<evidence type="ECO:0000313" key="15">
    <source>
        <dbReference type="EMBL" id="ERJ20083.1"/>
    </source>
</evidence>
<keyword evidence="5 14" id="KW-0812">Transmembrane</keyword>
<evidence type="ECO:0000256" key="7">
    <source>
        <dbReference type="ARBA" id="ARBA00022989"/>
    </source>
</evidence>
<feature type="compositionally biased region" description="Polar residues" evidence="13">
    <location>
        <begin position="146"/>
        <end position="157"/>
    </location>
</feature>
<dbReference type="GO" id="GO:0051301">
    <property type="term" value="P:cell division"/>
    <property type="evidence" value="ECO:0007669"/>
    <property type="project" value="UniProtKB-KW"/>
</dbReference>
<evidence type="ECO:0000256" key="6">
    <source>
        <dbReference type="ARBA" id="ARBA00022960"/>
    </source>
</evidence>
<organism evidence="15 16">
    <name type="scientific">Salinisphaera shabanensis E1L3A</name>
    <dbReference type="NCBI Taxonomy" id="1033802"/>
    <lineage>
        <taxon>Bacteria</taxon>
        <taxon>Pseudomonadati</taxon>
        <taxon>Pseudomonadota</taxon>
        <taxon>Gammaproteobacteria</taxon>
        <taxon>Salinisphaerales</taxon>
        <taxon>Salinisphaeraceae</taxon>
        <taxon>Salinisphaera</taxon>
    </lineage>
</organism>
<evidence type="ECO:0000256" key="11">
    <source>
        <dbReference type="ARBA" id="ARBA00035703"/>
    </source>
</evidence>
<name>F7Q8U7_9GAMM</name>
<keyword evidence="8 14" id="KW-0472">Membrane</keyword>
<evidence type="ECO:0000256" key="9">
    <source>
        <dbReference type="ARBA" id="ARBA00023306"/>
    </source>
</evidence>
<evidence type="ECO:0000256" key="4">
    <source>
        <dbReference type="ARBA" id="ARBA00022618"/>
    </source>
</evidence>
<dbReference type="eggNOG" id="ENOG5034AP4">
    <property type="taxonomic scope" value="Bacteria"/>
</dbReference>
<dbReference type="RefSeq" id="WP_006913809.1">
    <property type="nucleotide sequence ID" value="NZ_AFNV02000005.1"/>
</dbReference>
<dbReference type="Pfam" id="PF06295">
    <property type="entry name" value="ZapG-like"/>
    <property type="match status" value="1"/>
</dbReference>
<evidence type="ECO:0000256" key="1">
    <source>
        <dbReference type="ARBA" id="ARBA00004377"/>
    </source>
</evidence>
<evidence type="ECO:0000256" key="3">
    <source>
        <dbReference type="ARBA" id="ARBA00022519"/>
    </source>
</evidence>
<keyword evidence="6" id="KW-0133">Cell shape</keyword>
<keyword evidence="9" id="KW-0131">Cell cycle</keyword>
<feature type="compositionally biased region" description="Polar residues" evidence="13">
    <location>
        <begin position="110"/>
        <end position="123"/>
    </location>
</feature>
<feature type="compositionally biased region" description="Basic and acidic residues" evidence="13">
    <location>
        <begin position="212"/>
        <end position="232"/>
    </location>
</feature>
<reference evidence="15 16" key="1">
    <citation type="journal article" date="2011" name="J. Bacteriol.">
        <title>Genome sequence of Salinisphaera shabanensis, a gammaproteobacterium from the harsh, variable environment of the brine-seawater interface of the Shaban Deep in the Red Sea.</title>
        <authorList>
            <person name="Antunes A."/>
            <person name="Alam I."/>
            <person name="Bajic V.B."/>
            <person name="Stingl U."/>
        </authorList>
    </citation>
    <scope>NUCLEOTIDE SEQUENCE [LARGE SCALE GENOMIC DNA]</scope>
    <source>
        <strain evidence="15 16">E1L3A</strain>
    </source>
</reference>
<feature type="compositionally biased region" description="Low complexity" evidence="13">
    <location>
        <begin position="130"/>
        <end position="145"/>
    </location>
</feature>
<feature type="transmembrane region" description="Helical" evidence="14">
    <location>
        <begin position="6"/>
        <end position="27"/>
    </location>
</feature>
<gene>
    <name evidence="15" type="primary">yhcB</name>
    <name evidence="15" type="ORF">SSPSH_000947</name>
</gene>
<dbReference type="OrthoDB" id="7068713at2"/>
<dbReference type="PANTHER" id="PTHR39579:SF1">
    <property type="entry name" value="INNER MEMBRANE PROTEIN YHCB"/>
    <property type="match status" value="1"/>
</dbReference>
<reference evidence="15 16" key="2">
    <citation type="journal article" date="2013" name="PLoS ONE">
        <title>INDIGO - INtegrated Data Warehouse of MIcrobial GenOmes with Examples from the Red Sea Extremophiles.</title>
        <authorList>
            <person name="Alam I."/>
            <person name="Antunes A."/>
            <person name="Kamau A.A."/>
            <person name="Ba Alawi W."/>
            <person name="Kalkatawi M."/>
            <person name="Stingl U."/>
            <person name="Bajic V.B."/>
        </authorList>
    </citation>
    <scope>NUCLEOTIDE SEQUENCE [LARGE SCALE GENOMIC DNA]</scope>
    <source>
        <strain evidence="15 16">E1L3A</strain>
    </source>
</reference>
<protein>
    <recommendedName>
        <fullName evidence="11">Z-ring associated protein G</fullName>
    </recommendedName>
    <alternativeName>
        <fullName evidence="12">Cell division protein ZapG</fullName>
    </alternativeName>
</protein>
<dbReference type="InterPro" id="IPR009386">
    <property type="entry name" value="ZapG-like"/>
</dbReference>
<evidence type="ECO:0000256" key="5">
    <source>
        <dbReference type="ARBA" id="ARBA00022692"/>
    </source>
</evidence>
<dbReference type="AlphaFoldDB" id="F7Q8U7"/>
<dbReference type="EMBL" id="AFNV02000005">
    <property type="protein sequence ID" value="ERJ20083.1"/>
    <property type="molecule type" value="Genomic_DNA"/>
</dbReference>
<evidence type="ECO:0000256" key="8">
    <source>
        <dbReference type="ARBA" id="ARBA00023136"/>
    </source>
</evidence>
<accession>F7Q8U7</accession>